<dbReference type="Pfam" id="PF26640">
    <property type="entry name" value="DUF8212"/>
    <property type="match status" value="1"/>
</dbReference>
<organism evidence="3">
    <name type="scientific">Petromyces alliaceus</name>
    <name type="common">Aspergillus alliaceus</name>
    <dbReference type="NCBI Taxonomy" id="209559"/>
    <lineage>
        <taxon>Eukaryota</taxon>
        <taxon>Fungi</taxon>
        <taxon>Dikarya</taxon>
        <taxon>Ascomycota</taxon>
        <taxon>Pezizomycotina</taxon>
        <taxon>Eurotiomycetes</taxon>
        <taxon>Eurotiomycetidae</taxon>
        <taxon>Eurotiales</taxon>
        <taxon>Aspergillaceae</taxon>
        <taxon>Aspergillus</taxon>
        <taxon>Aspergillus subgen. Circumdati</taxon>
    </lineage>
</organism>
<evidence type="ECO:0000259" key="1">
    <source>
        <dbReference type="Pfam" id="PF06985"/>
    </source>
</evidence>
<feature type="domain" description="Heterokaryon incompatibility" evidence="1">
    <location>
        <begin position="44"/>
        <end position="133"/>
    </location>
</feature>
<dbReference type="InterPro" id="IPR010730">
    <property type="entry name" value="HET"/>
</dbReference>
<dbReference type="AlphaFoldDB" id="A0A5N7BS54"/>
<dbReference type="InterPro" id="IPR058525">
    <property type="entry name" value="DUF8212"/>
</dbReference>
<evidence type="ECO:0000259" key="2">
    <source>
        <dbReference type="Pfam" id="PF26640"/>
    </source>
</evidence>
<evidence type="ECO:0000313" key="3">
    <source>
        <dbReference type="EMBL" id="KAE8384656.1"/>
    </source>
</evidence>
<feature type="domain" description="DUF8212" evidence="2">
    <location>
        <begin position="206"/>
        <end position="239"/>
    </location>
</feature>
<accession>A0A5N7BS54</accession>
<proteinExistence type="predicted"/>
<dbReference type="EMBL" id="ML735360">
    <property type="protein sequence ID" value="KAE8384656.1"/>
    <property type="molecule type" value="Genomic_DNA"/>
</dbReference>
<protein>
    <submittedName>
        <fullName evidence="3">Uncharacterized protein</fullName>
    </submittedName>
</protein>
<dbReference type="PANTHER" id="PTHR10622">
    <property type="entry name" value="HET DOMAIN-CONTAINING PROTEIN"/>
    <property type="match status" value="1"/>
</dbReference>
<dbReference type="PANTHER" id="PTHR10622:SF10">
    <property type="entry name" value="HET DOMAIN-CONTAINING PROTEIN"/>
    <property type="match status" value="1"/>
</dbReference>
<dbReference type="Proteomes" id="UP000326877">
    <property type="component" value="Unassembled WGS sequence"/>
</dbReference>
<gene>
    <name evidence="3" type="ORF">BDV23DRAFT_176866</name>
</gene>
<name>A0A5N7BS54_PETAA</name>
<dbReference type="Pfam" id="PF06985">
    <property type="entry name" value="HET"/>
    <property type="match status" value="1"/>
</dbReference>
<sequence>MSLFCGIKRGNFMVTDSHQCINTHLLKSSTTELVEFTPDRIPAYAILSHTWEHDEVRFTDMLHQTAETRQAWPKVLSASKQALACGYEYIWDDTCSIDKSSSAELTEAIYSMFMWYENAAIRYAYLSDYTIDRDINGLDLLAPSEVIFFAQGWVQAGKESTITKSLAEITGIKVNILTSQRISWTAARHTTRPEDMAYCLMGIFSKAFYRLQEVIMKQSDDQKIFAWTDKSAHPDALHGLLASSPVHFVDCHDLIAYQKWGPTQPYSMTNKGLRIDLPLEKHGPDTYRAWL</sequence>
<reference evidence="3" key="1">
    <citation type="submission" date="2019-04" db="EMBL/GenBank/DDBJ databases">
        <title>Friends and foes A comparative genomics studyof 23 Aspergillus species from section Flavi.</title>
        <authorList>
            <consortium name="DOE Joint Genome Institute"/>
            <person name="Kjaerbolling I."/>
            <person name="Vesth T."/>
            <person name="Frisvad J.C."/>
            <person name="Nybo J.L."/>
            <person name="Theobald S."/>
            <person name="Kildgaard S."/>
            <person name="Isbrandt T."/>
            <person name="Kuo A."/>
            <person name="Sato A."/>
            <person name="Lyhne E.K."/>
            <person name="Kogle M.E."/>
            <person name="Wiebenga A."/>
            <person name="Kun R.S."/>
            <person name="Lubbers R.J."/>
            <person name="Makela M.R."/>
            <person name="Barry K."/>
            <person name="Chovatia M."/>
            <person name="Clum A."/>
            <person name="Daum C."/>
            <person name="Haridas S."/>
            <person name="He G."/>
            <person name="LaButti K."/>
            <person name="Lipzen A."/>
            <person name="Mondo S."/>
            <person name="Riley R."/>
            <person name="Salamov A."/>
            <person name="Simmons B.A."/>
            <person name="Magnuson J.K."/>
            <person name="Henrissat B."/>
            <person name="Mortensen U.H."/>
            <person name="Larsen T.O."/>
            <person name="Devries R.P."/>
            <person name="Grigoriev I.V."/>
            <person name="Machida M."/>
            <person name="Baker S.E."/>
            <person name="Andersen M.R."/>
        </authorList>
    </citation>
    <scope>NUCLEOTIDE SEQUENCE [LARGE SCALE GENOMIC DNA]</scope>
    <source>
        <strain evidence="3">IBT 14317</strain>
    </source>
</reference>
<dbReference type="OrthoDB" id="674604at2759"/>